<feature type="transmembrane region" description="Helical" evidence="1">
    <location>
        <begin position="35"/>
        <end position="54"/>
    </location>
</feature>
<proteinExistence type="predicted"/>
<protein>
    <recommendedName>
        <fullName evidence="4">Integral membrane protein</fullName>
    </recommendedName>
</protein>
<evidence type="ECO:0000313" key="3">
    <source>
        <dbReference type="Proteomes" id="UP001500729"/>
    </source>
</evidence>
<feature type="transmembrane region" description="Helical" evidence="1">
    <location>
        <begin position="6"/>
        <end position="23"/>
    </location>
</feature>
<dbReference type="EMBL" id="BAAAGS010000033">
    <property type="protein sequence ID" value="GAA0541732.1"/>
    <property type="molecule type" value="Genomic_DNA"/>
</dbReference>
<sequence>MATALITAVGGFMVLGIMSTVRARRDRAPGEVGRVALHGGLVVVVLAALAATVLPPAVCWGLVAAGVLITVGVMITG</sequence>
<keyword evidence="1" id="KW-0472">Membrane</keyword>
<reference evidence="2 3" key="1">
    <citation type="journal article" date="2019" name="Int. J. Syst. Evol. Microbiol.">
        <title>The Global Catalogue of Microorganisms (GCM) 10K type strain sequencing project: providing services to taxonomists for standard genome sequencing and annotation.</title>
        <authorList>
            <consortium name="The Broad Institute Genomics Platform"/>
            <consortium name="The Broad Institute Genome Sequencing Center for Infectious Disease"/>
            <person name="Wu L."/>
            <person name="Ma J."/>
        </authorList>
    </citation>
    <scope>NUCLEOTIDE SEQUENCE [LARGE SCALE GENOMIC DNA]</scope>
    <source>
        <strain evidence="2 3">JCM 10303</strain>
    </source>
</reference>
<keyword evidence="1" id="KW-1133">Transmembrane helix</keyword>
<organism evidence="2 3">
    <name type="scientific">Saccharopolyspora erythraea</name>
    <name type="common">Streptomyces erythraeus</name>
    <dbReference type="NCBI Taxonomy" id="1836"/>
    <lineage>
        <taxon>Bacteria</taxon>
        <taxon>Bacillati</taxon>
        <taxon>Actinomycetota</taxon>
        <taxon>Actinomycetes</taxon>
        <taxon>Pseudonocardiales</taxon>
        <taxon>Pseudonocardiaceae</taxon>
        <taxon>Saccharopolyspora</taxon>
    </lineage>
</organism>
<name>A0ABN1DFM3_SACER</name>
<accession>A0ABN1DFM3</accession>
<dbReference type="Proteomes" id="UP001500729">
    <property type="component" value="Unassembled WGS sequence"/>
</dbReference>
<comment type="caution">
    <text evidence="2">The sequence shown here is derived from an EMBL/GenBank/DDBJ whole genome shotgun (WGS) entry which is preliminary data.</text>
</comment>
<keyword evidence="1" id="KW-0812">Transmembrane</keyword>
<evidence type="ECO:0000256" key="1">
    <source>
        <dbReference type="SAM" id="Phobius"/>
    </source>
</evidence>
<evidence type="ECO:0000313" key="2">
    <source>
        <dbReference type="EMBL" id="GAA0541732.1"/>
    </source>
</evidence>
<feature type="transmembrane region" description="Helical" evidence="1">
    <location>
        <begin position="60"/>
        <end position="76"/>
    </location>
</feature>
<keyword evidence="3" id="KW-1185">Reference proteome</keyword>
<evidence type="ECO:0008006" key="4">
    <source>
        <dbReference type="Google" id="ProtNLM"/>
    </source>
</evidence>
<gene>
    <name evidence="2" type="ORF">GCM10009533_45980</name>
</gene>